<keyword evidence="1" id="KW-0732">Signal</keyword>
<protein>
    <submittedName>
        <fullName evidence="2">Uncharacterized protein</fullName>
    </submittedName>
</protein>
<dbReference type="AlphaFoldDB" id="A0A9D6LAV0"/>
<feature type="non-terminal residue" evidence="2">
    <location>
        <position position="215"/>
    </location>
</feature>
<feature type="signal peptide" evidence="1">
    <location>
        <begin position="1"/>
        <end position="18"/>
    </location>
</feature>
<sequence length="215" mass="23065">MRARIVALLAACALVVFAGCAKKKVLSLADLPPETTLFVQGPVATVPDRVHLYWFGSDPDGEIVGFELRFKNPAAPADTQWAFTTRSDSVFSIFAPSGLAMPVFEVRAVDDKGLRDPTPAREDFSFSNAAPTVGFMQGFRTTDTTYASATLTWAGNDPDGDAGAMRFEVGLDTIPAALHLVAGNSFTFDTTDFKIGATYATTRPRQAYLRAIDAG</sequence>
<dbReference type="EMBL" id="JACQAY010000187">
    <property type="protein sequence ID" value="MBI3539793.1"/>
    <property type="molecule type" value="Genomic_DNA"/>
</dbReference>
<reference evidence="2" key="1">
    <citation type="submission" date="2020-07" db="EMBL/GenBank/DDBJ databases">
        <title>Huge and variable diversity of episymbiotic CPR bacteria and DPANN archaea in groundwater ecosystems.</title>
        <authorList>
            <person name="He C.Y."/>
            <person name="Keren R."/>
            <person name="Whittaker M."/>
            <person name="Farag I.F."/>
            <person name="Doudna J."/>
            <person name="Cate J.H.D."/>
            <person name="Banfield J.F."/>
        </authorList>
    </citation>
    <scope>NUCLEOTIDE SEQUENCE</scope>
    <source>
        <strain evidence="2">NC_groundwater_928_Pr1_S-0.2um_72_17</strain>
    </source>
</reference>
<gene>
    <name evidence="2" type="ORF">HY076_05930</name>
</gene>
<evidence type="ECO:0000256" key="1">
    <source>
        <dbReference type="SAM" id="SignalP"/>
    </source>
</evidence>
<feature type="chain" id="PRO_5039140625" evidence="1">
    <location>
        <begin position="19"/>
        <end position="215"/>
    </location>
</feature>
<evidence type="ECO:0000313" key="2">
    <source>
        <dbReference type="EMBL" id="MBI3539793.1"/>
    </source>
</evidence>
<comment type="caution">
    <text evidence="2">The sequence shown here is derived from an EMBL/GenBank/DDBJ whole genome shotgun (WGS) entry which is preliminary data.</text>
</comment>
<evidence type="ECO:0000313" key="3">
    <source>
        <dbReference type="Proteomes" id="UP000807850"/>
    </source>
</evidence>
<proteinExistence type="predicted"/>
<dbReference type="PROSITE" id="PS51257">
    <property type="entry name" value="PROKAR_LIPOPROTEIN"/>
    <property type="match status" value="1"/>
</dbReference>
<accession>A0A9D6LAV0</accession>
<organism evidence="2 3">
    <name type="scientific">Eiseniibacteriota bacterium</name>
    <dbReference type="NCBI Taxonomy" id="2212470"/>
    <lineage>
        <taxon>Bacteria</taxon>
        <taxon>Candidatus Eiseniibacteriota</taxon>
    </lineage>
</organism>
<dbReference type="Proteomes" id="UP000807850">
    <property type="component" value="Unassembled WGS sequence"/>
</dbReference>
<name>A0A9D6LAV0_UNCEI</name>